<comment type="similarity">
    <text evidence="1">Belongs to the RecO family.</text>
</comment>
<dbReference type="InterPro" id="IPR003717">
    <property type="entry name" value="RecO"/>
</dbReference>
<dbReference type="InterPro" id="IPR037278">
    <property type="entry name" value="ARFGAP/RecO"/>
</dbReference>
<dbReference type="SUPFAM" id="SSF57863">
    <property type="entry name" value="ArfGap/RecO-like zinc finger"/>
    <property type="match status" value="1"/>
</dbReference>
<dbReference type="EMBL" id="UINC01022442">
    <property type="protein sequence ID" value="SVA92050.1"/>
    <property type="molecule type" value="Genomic_DNA"/>
</dbReference>
<dbReference type="HAMAP" id="MF_00201">
    <property type="entry name" value="RecO"/>
    <property type="match status" value="1"/>
</dbReference>
<proteinExistence type="inferred from homology"/>
<dbReference type="PANTHER" id="PTHR33991:SF1">
    <property type="entry name" value="DNA REPAIR PROTEIN RECO"/>
    <property type="match status" value="1"/>
</dbReference>
<evidence type="ECO:0000256" key="5">
    <source>
        <dbReference type="ARBA" id="ARBA00023204"/>
    </source>
</evidence>
<keyword evidence="4" id="KW-0233">DNA recombination</keyword>
<dbReference type="InterPro" id="IPR012340">
    <property type="entry name" value="NA-bd_OB-fold"/>
</dbReference>
<dbReference type="GO" id="GO:0006302">
    <property type="term" value="P:double-strand break repair"/>
    <property type="evidence" value="ECO:0007669"/>
    <property type="project" value="TreeGrafter"/>
</dbReference>
<name>A0A381ZS46_9ZZZZ</name>
<accession>A0A381ZS46</accession>
<sequence>MIVHTPAIVLKSFPYGDTSIIARCFSQDKGKISLIIKGARSKRSPKSAHFQPLSYIDLIYNHKPNRDLHILSKVNFREFWPRILDDLRTITLSMAILELTEKTLSDEDPHPDLFSVLVGVLRALNEKKSDPNLLFWFYECALLTHLGFQPNLDIREFPGLTLPNPNGGPNSGVILSSLLAEDIANLPKDKVTQRDRTIISDYLWSLLRYHFDNLAKIKSMDVARKILAE</sequence>
<evidence type="ECO:0000313" key="8">
    <source>
        <dbReference type="EMBL" id="SVA92050.1"/>
    </source>
</evidence>
<dbReference type="SUPFAM" id="SSF50249">
    <property type="entry name" value="Nucleic acid-binding proteins"/>
    <property type="match status" value="1"/>
</dbReference>
<gene>
    <name evidence="8" type="ORF">METZ01_LOCUS144904</name>
</gene>
<keyword evidence="3" id="KW-0227">DNA damage</keyword>
<keyword evidence="5" id="KW-0234">DNA repair</keyword>
<dbReference type="AlphaFoldDB" id="A0A381ZS46"/>
<evidence type="ECO:0000256" key="4">
    <source>
        <dbReference type="ARBA" id="ARBA00023172"/>
    </source>
</evidence>
<dbReference type="GO" id="GO:0043590">
    <property type="term" value="C:bacterial nucleoid"/>
    <property type="evidence" value="ECO:0007669"/>
    <property type="project" value="TreeGrafter"/>
</dbReference>
<protein>
    <recommendedName>
        <fullName evidence="2">DNA repair protein RecO</fullName>
    </recommendedName>
    <alternativeName>
        <fullName evidence="6">Recombination protein O</fullName>
    </alternativeName>
</protein>
<dbReference type="Pfam" id="PF02565">
    <property type="entry name" value="RecO_C"/>
    <property type="match status" value="1"/>
</dbReference>
<evidence type="ECO:0000256" key="1">
    <source>
        <dbReference type="ARBA" id="ARBA00007452"/>
    </source>
</evidence>
<dbReference type="GO" id="GO:0006310">
    <property type="term" value="P:DNA recombination"/>
    <property type="evidence" value="ECO:0007669"/>
    <property type="project" value="UniProtKB-KW"/>
</dbReference>
<evidence type="ECO:0000256" key="6">
    <source>
        <dbReference type="ARBA" id="ARBA00033409"/>
    </source>
</evidence>
<dbReference type="InterPro" id="IPR022572">
    <property type="entry name" value="DNA_rep/recomb_RecO_N"/>
</dbReference>
<dbReference type="PANTHER" id="PTHR33991">
    <property type="entry name" value="DNA REPAIR PROTEIN RECO"/>
    <property type="match status" value="1"/>
</dbReference>
<organism evidence="8">
    <name type="scientific">marine metagenome</name>
    <dbReference type="NCBI Taxonomy" id="408172"/>
    <lineage>
        <taxon>unclassified sequences</taxon>
        <taxon>metagenomes</taxon>
        <taxon>ecological metagenomes</taxon>
    </lineage>
</organism>
<dbReference type="Pfam" id="PF11967">
    <property type="entry name" value="RecO_N"/>
    <property type="match status" value="1"/>
</dbReference>
<dbReference type="InterPro" id="IPR042242">
    <property type="entry name" value="RecO_C"/>
</dbReference>
<dbReference type="Gene3D" id="2.40.50.140">
    <property type="entry name" value="Nucleic acid-binding proteins"/>
    <property type="match status" value="1"/>
</dbReference>
<reference evidence="8" key="1">
    <citation type="submission" date="2018-05" db="EMBL/GenBank/DDBJ databases">
        <authorList>
            <person name="Lanie J.A."/>
            <person name="Ng W.-L."/>
            <person name="Kazmierczak K.M."/>
            <person name="Andrzejewski T.M."/>
            <person name="Davidsen T.M."/>
            <person name="Wayne K.J."/>
            <person name="Tettelin H."/>
            <person name="Glass J.I."/>
            <person name="Rusch D."/>
            <person name="Podicherti R."/>
            <person name="Tsui H.-C.T."/>
            <person name="Winkler M.E."/>
        </authorList>
    </citation>
    <scope>NUCLEOTIDE SEQUENCE</scope>
</reference>
<evidence type="ECO:0000256" key="2">
    <source>
        <dbReference type="ARBA" id="ARBA00021310"/>
    </source>
</evidence>
<dbReference type="NCBIfam" id="TIGR00613">
    <property type="entry name" value="reco"/>
    <property type="match status" value="1"/>
</dbReference>
<evidence type="ECO:0000256" key="3">
    <source>
        <dbReference type="ARBA" id="ARBA00022763"/>
    </source>
</evidence>
<evidence type="ECO:0000259" key="7">
    <source>
        <dbReference type="Pfam" id="PF11967"/>
    </source>
</evidence>
<dbReference type="Gene3D" id="1.20.1440.120">
    <property type="entry name" value="Recombination protein O, C-terminal domain"/>
    <property type="match status" value="1"/>
</dbReference>
<feature type="domain" description="DNA replication/recombination mediator RecO N-terminal" evidence="7">
    <location>
        <begin position="1"/>
        <end position="76"/>
    </location>
</feature>